<reference evidence="1" key="1">
    <citation type="submission" date="2015-04" db="EMBL/GenBank/DDBJ databases">
        <title>The genome sequence of the plant pathogenic Rhizarian Plasmodiophora brassicae reveals insights in its biotrophic life cycle and the origin of chitin synthesis.</title>
        <authorList>
            <person name="Schwelm A."/>
            <person name="Fogelqvist J."/>
            <person name="Knaust A."/>
            <person name="Julke S."/>
            <person name="Lilja T."/>
            <person name="Dhandapani V."/>
            <person name="Bonilla-Rosso G."/>
            <person name="Karlsson M."/>
            <person name="Shevchenko A."/>
            <person name="Choi S.R."/>
            <person name="Kim H.G."/>
            <person name="Park J.Y."/>
            <person name="Lim Y.P."/>
            <person name="Ludwig-Muller J."/>
            <person name="Dixelius C."/>
        </authorList>
    </citation>
    <scope>NUCLEOTIDE SEQUENCE</scope>
    <source>
        <tissue evidence="1">Potato root galls</tissue>
    </source>
</reference>
<name>A0A0H5QQP2_9EUKA</name>
<organism evidence="1">
    <name type="scientific">Spongospora subterranea</name>
    <dbReference type="NCBI Taxonomy" id="70186"/>
    <lineage>
        <taxon>Eukaryota</taxon>
        <taxon>Sar</taxon>
        <taxon>Rhizaria</taxon>
        <taxon>Endomyxa</taxon>
        <taxon>Phytomyxea</taxon>
        <taxon>Plasmodiophorida</taxon>
        <taxon>Plasmodiophoridae</taxon>
        <taxon>Spongospora</taxon>
    </lineage>
</organism>
<evidence type="ECO:0000313" key="1">
    <source>
        <dbReference type="EMBL" id="CRZ04400.1"/>
    </source>
</evidence>
<dbReference type="AlphaFoldDB" id="A0A0H5QQP2"/>
<feature type="non-terminal residue" evidence="1">
    <location>
        <position position="1"/>
    </location>
</feature>
<proteinExistence type="predicted"/>
<dbReference type="EMBL" id="HACM01003958">
    <property type="protein sequence ID" value="CRZ04400.1"/>
    <property type="molecule type" value="Transcribed_RNA"/>
</dbReference>
<protein>
    <submittedName>
        <fullName evidence="1">Uncharacterized protein</fullName>
    </submittedName>
</protein>
<accession>A0A0H5QQP2</accession>
<sequence>PEIKFSKAQGSLTGPIYLYDVTIPLSVLVAELFGSDRISLQGHCTIRQVTVHQPFTLNIWHEPSLVILTDVSIVVHGYSLPFNKEFYGNSYILQRLAEAVSGKSRLLINGLEFQCGPETGSCNVFIRIGSVESTKQGVTIS</sequence>
<feature type="non-terminal residue" evidence="1">
    <location>
        <position position="141"/>
    </location>
</feature>